<dbReference type="Proteomes" id="UP001239111">
    <property type="component" value="Chromosome 2"/>
</dbReference>
<comment type="caution">
    <text evidence="1">The sequence shown here is derived from an EMBL/GenBank/DDBJ whole genome shotgun (WGS) entry which is preliminary data.</text>
</comment>
<reference evidence="1" key="1">
    <citation type="submission" date="2023-04" db="EMBL/GenBank/DDBJ databases">
        <title>A chromosome-level genome assembly of the parasitoid wasp Eretmocerus hayati.</title>
        <authorList>
            <person name="Zhong Y."/>
            <person name="Liu S."/>
            <person name="Liu Y."/>
        </authorList>
    </citation>
    <scope>NUCLEOTIDE SEQUENCE</scope>
    <source>
        <strain evidence="1">ZJU_SS_LIU_2023</strain>
    </source>
</reference>
<accession>A0ACC2NWP3</accession>
<keyword evidence="2" id="KW-1185">Reference proteome</keyword>
<gene>
    <name evidence="1" type="ORF">QAD02_011298</name>
</gene>
<protein>
    <submittedName>
        <fullName evidence="1">Uncharacterized protein</fullName>
    </submittedName>
</protein>
<evidence type="ECO:0000313" key="2">
    <source>
        <dbReference type="Proteomes" id="UP001239111"/>
    </source>
</evidence>
<sequence length="523" mass="59278">MARARCTFRQKVPAHDAMAHNKLITAVRCKDKVLVQQLIDKGVEVNGLYMGWRREFDPDVELYDHYNGKEDAYYPLSTPLHLAVMSRDIEIVNILLHKGANVNARVWNGEIPLMMAAKMQNILIIDLLLIQDSLKNAVDFDELNHLHIACMRNKTKVVTKLLLMNQGDGIDESVHGFSLDWTGYTALHFAVHYQCVQTVHILLNCGASIKELDKRRRSPLHLAYNNRNEEIIDLIFKFHKNEFKNPTNVEGLSHFHIACTRDDISIVEHFLKSGNEQIYDLFLGNIDYEMTNRSYTKLSALHDACIQNRYGKVGKMLFDGEINIPSDLNRPIWNGWTALHLTVNYESEMSVRALLEYGASVVIQDPEGRTPLHLAFRNESHAIGCSKAIQNFPRKETTLNSQVGHGSAFYAGFTPLHFAVKFNKPHVVEVLLKNGANVSLINQLNLNPLDFVIYSMGDNENYFSRLKKKIGIATKILSFTSDKPIQLDSQGVSVLHGLCTLTSKEAELSIIRAINKAISRNRS</sequence>
<dbReference type="EMBL" id="CM056742">
    <property type="protein sequence ID" value="KAJ8675512.1"/>
    <property type="molecule type" value="Genomic_DNA"/>
</dbReference>
<organism evidence="1 2">
    <name type="scientific">Eretmocerus hayati</name>
    <dbReference type="NCBI Taxonomy" id="131215"/>
    <lineage>
        <taxon>Eukaryota</taxon>
        <taxon>Metazoa</taxon>
        <taxon>Ecdysozoa</taxon>
        <taxon>Arthropoda</taxon>
        <taxon>Hexapoda</taxon>
        <taxon>Insecta</taxon>
        <taxon>Pterygota</taxon>
        <taxon>Neoptera</taxon>
        <taxon>Endopterygota</taxon>
        <taxon>Hymenoptera</taxon>
        <taxon>Apocrita</taxon>
        <taxon>Proctotrupomorpha</taxon>
        <taxon>Chalcidoidea</taxon>
        <taxon>Aphelinidae</taxon>
        <taxon>Aphelininae</taxon>
        <taxon>Eretmocerus</taxon>
    </lineage>
</organism>
<proteinExistence type="predicted"/>
<evidence type="ECO:0000313" key="1">
    <source>
        <dbReference type="EMBL" id="KAJ8675512.1"/>
    </source>
</evidence>
<name>A0ACC2NWP3_9HYME</name>